<organism evidence="4 5">
    <name type="scientific">Phlebotomus papatasi</name>
    <name type="common">Sandfly</name>
    <dbReference type="NCBI Taxonomy" id="29031"/>
    <lineage>
        <taxon>Eukaryota</taxon>
        <taxon>Metazoa</taxon>
        <taxon>Ecdysozoa</taxon>
        <taxon>Arthropoda</taxon>
        <taxon>Hexapoda</taxon>
        <taxon>Insecta</taxon>
        <taxon>Pterygota</taxon>
        <taxon>Neoptera</taxon>
        <taxon>Endopterygota</taxon>
        <taxon>Diptera</taxon>
        <taxon>Nematocera</taxon>
        <taxon>Psychodoidea</taxon>
        <taxon>Psychodidae</taxon>
        <taxon>Phlebotomus</taxon>
        <taxon>Phlebotomus</taxon>
    </lineage>
</organism>
<dbReference type="InterPro" id="IPR000073">
    <property type="entry name" value="AB_hydrolase_1"/>
</dbReference>
<reference evidence="4" key="1">
    <citation type="submission" date="2022-08" db="UniProtKB">
        <authorList>
            <consortium name="EnsemblMetazoa"/>
        </authorList>
    </citation>
    <scope>IDENTIFICATION</scope>
    <source>
        <strain evidence="4">Israel</strain>
    </source>
</reference>
<evidence type="ECO:0000259" key="3">
    <source>
        <dbReference type="Pfam" id="PF00561"/>
    </source>
</evidence>
<dbReference type="EMBL" id="AJVK01017296">
    <property type="status" value="NOT_ANNOTATED_CDS"/>
    <property type="molecule type" value="Genomic_DNA"/>
</dbReference>
<accession>A0A1B0GQL8</accession>
<evidence type="ECO:0000313" key="5">
    <source>
        <dbReference type="Proteomes" id="UP000092462"/>
    </source>
</evidence>
<dbReference type="EnsemblMetazoa" id="PPAI009843-RA">
    <property type="protein sequence ID" value="PPAI009843-PA"/>
    <property type="gene ID" value="PPAI009843"/>
</dbReference>
<sequence length="192" mass="21564">MEKLEDPNFTEVKIPVPWGHVAGKWYGPADVKPILMIHGWLDNAGSYDTLIPLLPKDGISYLAIDLPGHGFSSHIPEGMTYSHYDYVWLIHRIRMIYNWPKVSLIGHSLGAILCFLYAGIFPQNVDMVINLDGMIPFTSPEFVIGMLEAGLAKTSTLIAHHMTPKSQPTYSKEELVERMIASSYNSLSPEDY</sequence>
<dbReference type="InterPro" id="IPR050266">
    <property type="entry name" value="AB_hydrolase_sf"/>
</dbReference>
<dbReference type="VEuPathDB" id="VectorBase:PPAPM1_005050"/>
<dbReference type="Proteomes" id="UP000092462">
    <property type="component" value="Unassembled WGS sequence"/>
</dbReference>
<dbReference type="GO" id="GO:0016787">
    <property type="term" value="F:hydrolase activity"/>
    <property type="evidence" value="ECO:0007669"/>
    <property type="project" value="UniProtKB-KW"/>
</dbReference>
<feature type="domain" description="AB hydrolase-1" evidence="3">
    <location>
        <begin position="32"/>
        <end position="139"/>
    </location>
</feature>
<comment type="similarity">
    <text evidence="1">Belongs to the AB hydrolase superfamily.</text>
</comment>
<dbReference type="Gene3D" id="3.40.50.1820">
    <property type="entry name" value="alpha/beta hydrolase"/>
    <property type="match status" value="1"/>
</dbReference>
<evidence type="ECO:0000256" key="2">
    <source>
        <dbReference type="ARBA" id="ARBA00022801"/>
    </source>
</evidence>
<proteinExistence type="inferred from homology"/>
<dbReference type="SUPFAM" id="SSF53474">
    <property type="entry name" value="alpha/beta-Hydrolases"/>
    <property type="match status" value="1"/>
</dbReference>
<dbReference type="Pfam" id="PF00561">
    <property type="entry name" value="Abhydrolase_1"/>
    <property type="match status" value="1"/>
</dbReference>
<protein>
    <recommendedName>
        <fullName evidence="3">AB hydrolase-1 domain-containing protein</fullName>
    </recommendedName>
</protein>
<dbReference type="VEuPathDB" id="VectorBase:PPAI009843"/>
<evidence type="ECO:0000313" key="4">
    <source>
        <dbReference type="EnsemblMetazoa" id="PPAI009843-PA"/>
    </source>
</evidence>
<evidence type="ECO:0000256" key="1">
    <source>
        <dbReference type="ARBA" id="ARBA00008645"/>
    </source>
</evidence>
<name>A0A1B0GQL8_PHLPP</name>
<dbReference type="AlphaFoldDB" id="A0A1B0GQL8"/>
<keyword evidence="5" id="KW-1185">Reference proteome</keyword>
<dbReference type="InterPro" id="IPR029058">
    <property type="entry name" value="AB_hydrolase_fold"/>
</dbReference>
<dbReference type="PANTHER" id="PTHR43798">
    <property type="entry name" value="MONOACYLGLYCEROL LIPASE"/>
    <property type="match status" value="1"/>
</dbReference>
<keyword evidence="2" id="KW-0378">Hydrolase</keyword>
<dbReference type="PANTHER" id="PTHR43798:SF14">
    <property type="entry name" value="SERINE HYDROLASE-LIKE PROTEIN DDB_G0286239"/>
    <property type="match status" value="1"/>
</dbReference>
<dbReference type="GO" id="GO:0016020">
    <property type="term" value="C:membrane"/>
    <property type="evidence" value="ECO:0007669"/>
    <property type="project" value="TreeGrafter"/>
</dbReference>